<feature type="region of interest" description="Disordered" evidence="4">
    <location>
        <begin position="131"/>
        <end position="150"/>
    </location>
</feature>
<dbReference type="InterPro" id="IPR002508">
    <property type="entry name" value="MurNAc-LAA_cat"/>
</dbReference>
<evidence type="ECO:0000259" key="5">
    <source>
        <dbReference type="SMART" id="SM00646"/>
    </source>
</evidence>
<evidence type="ECO:0000256" key="2">
    <source>
        <dbReference type="ARBA" id="ARBA00011901"/>
    </source>
</evidence>
<dbReference type="Proteomes" id="UP000748752">
    <property type="component" value="Unassembled WGS sequence"/>
</dbReference>
<dbReference type="Pfam" id="PF11741">
    <property type="entry name" value="AMIN"/>
    <property type="match status" value="1"/>
</dbReference>
<dbReference type="InterPro" id="IPR021731">
    <property type="entry name" value="AMIN_dom"/>
</dbReference>
<dbReference type="SUPFAM" id="SSF53187">
    <property type="entry name" value="Zn-dependent exopeptidases"/>
    <property type="match status" value="1"/>
</dbReference>
<dbReference type="EC" id="3.5.1.28" evidence="2"/>
<sequence length="474" mass="50956">MLLLAALAPAATAAQVPVEGARIWNAPDHTRIVLDTAAPIRHRVFSLDNPPRLVVDITDARLTGDLPPADADDVLVAGLRSGVREGDDLRVVLDLKQPVKAKSFQLKPNGTYGHRLVIDVSARTQPARARVVSRTSPAATPRHLSVQPKGARDRDVIVAVDAGHGGEDPGAIGPGGTHEKDVTLAISRKLAARIDRQRGMRAVLIRDGDYYIALRQRIAKARKHQADLFVSIHADAFRDRRVRGSSVYTLSNGGATSEAAKWLAERENRADLIGGVSLAEQNDVLAGVLLDMTQNATLEHSSIAASRVLSKLRALGDVHQTRIQKAGFAVLKSPDIPSMLVETAFISNPDEEKRLRSGRYQNKLADYLVQGIVDYFKEYPPPGTRFARDDAPGRDGLGALPAAGAVTFADVAWHYDLDLTGVRLAQAPALPGIARHPHFQPSDHHPGGGSPPRQPPSQAPWPSPGTDRAAASVH</sequence>
<keyword evidence="3" id="KW-0378">Hydrolase</keyword>
<evidence type="ECO:0000313" key="7">
    <source>
        <dbReference type="Proteomes" id="UP000748752"/>
    </source>
</evidence>
<feature type="compositionally biased region" description="Pro residues" evidence="4">
    <location>
        <begin position="452"/>
        <end position="463"/>
    </location>
</feature>
<dbReference type="SMART" id="SM00646">
    <property type="entry name" value="Ami_3"/>
    <property type="match status" value="1"/>
</dbReference>
<dbReference type="CDD" id="cd02696">
    <property type="entry name" value="MurNAc-LAA"/>
    <property type="match status" value="1"/>
</dbReference>
<organism evidence="6 7">
    <name type="scientific">Thiohalocapsa halophila</name>
    <dbReference type="NCBI Taxonomy" id="69359"/>
    <lineage>
        <taxon>Bacteria</taxon>
        <taxon>Pseudomonadati</taxon>
        <taxon>Pseudomonadota</taxon>
        <taxon>Gammaproteobacteria</taxon>
        <taxon>Chromatiales</taxon>
        <taxon>Chromatiaceae</taxon>
        <taxon>Thiohalocapsa</taxon>
    </lineage>
</organism>
<dbReference type="Pfam" id="PF01520">
    <property type="entry name" value="Amidase_3"/>
    <property type="match status" value="1"/>
</dbReference>
<dbReference type="EMBL" id="NRRV01000010">
    <property type="protein sequence ID" value="MBK1630337.1"/>
    <property type="molecule type" value="Genomic_DNA"/>
</dbReference>
<evidence type="ECO:0000256" key="3">
    <source>
        <dbReference type="ARBA" id="ARBA00022801"/>
    </source>
</evidence>
<feature type="domain" description="MurNAc-LAA" evidence="5">
    <location>
        <begin position="218"/>
        <end position="373"/>
    </location>
</feature>
<proteinExistence type="predicted"/>
<protein>
    <recommendedName>
        <fullName evidence="2">N-acetylmuramoyl-L-alanine amidase</fullName>
        <ecNumber evidence="2">3.5.1.28</ecNumber>
    </recommendedName>
</protein>
<feature type="region of interest" description="Disordered" evidence="4">
    <location>
        <begin position="433"/>
        <end position="474"/>
    </location>
</feature>
<evidence type="ECO:0000313" key="6">
    <source>
        <dbReference type="EMBL" id="MBK1630337.1"/>
    </source>
</evidence>
<dbReference type="Gene3D" id="2.60.40.3500">
    <property type="match status" value="1"/>
</dbReference>
<dbReference type="Gene3D" id="3.40.630.40">
    <property type="entry name" value="Zn-dependent exopeptidases"/>
    <property type="match status" value="1"/>
</dbReference>
<keyword evidence="7" id="KW-1185">Reference proteome</keyword>
<gene>
    <name evidence="6" type="ORF">CKO31_06155</name>
</gene>
<comment type="catalytic activity">
    <reaction evidence="1">
        <text>Hydrolyzes the link between N-acetylmuramoyl residues and L-amino acid residues in certain cell-wall glycopeptides.</text>
        <dbReference type="EC" id="3.5.1.28"/>
    </reaction>
</comment>
<dbReference type="PANTHER" id="PTHR30404">
    <property type="entry name" value="N-ACETYLMURAMOYL-L-ALANINE AMIDASE"/>
    <property type="match status" value="1"/>
</dbReference>
<reference evidence="6 7" key="1">
    <citation type="journal article" date="2020" name="Microorganisms">
        <title>Osmotic Adaptation and Compatible Solute Biosynthesis of Phototrophic Bacteria as Revealed from Genome Analyses.</title>
        <authorList>
            <person name="Imhoff J.F."/>
            <person name="Rahn T."/>
            <person name="Kunzel S."/>
            <person name="Keller A."/>
            <person name="Neulinger S.C."/>
        </authorList>
    </citation>
    <scope>NUCLEOTIDE SEQUENCE [LARGE SCALE GENOMIC DNA]</scope>
    <source>
        <strain evidence="6 7">DSM 6210</strain>
    </source>
</reference>
<comment type="caution">
    <text evidence="6">The sequence shown here is derived from an EMBL/GenBank/DDBJ whole genome shotgun (WGS) entry which is preliminary data.</text>
</comment>
<evidence type="ECO:0000256" key="1">
    <source>
        <dbReference type="ARBA" id="ARBA00001561"/>
    </source>
</evidence>
<name>A0ABS1CEK6_9GAMM</name>
<dbReference type="PANTHER" id="PTHR30404:SF0">
    <property type="entry name" value="N-ACETYLMURAMOYL-L-ALANINE AMIDASE AMIC"/>
    <property type="match status" value="1"/>
</dbReference>
<dbReference type="InterPro" id="IPR050695">
    <property type="entry name" value="N-acetylmuramoyl_amidase_3"/>
</dbReference>
<evidence type="ECO:0000256" key="4">
    <source>
        <dbReference type="SAM" id="MobiDB-lite"/>
    </source>
</evidence>
<accession>A0ABS1CEK6</accession>